<evidence type="ECO:0000313" key="3">
    <source>
        <dbReference type="EMBL" id="KAJ3746864.1"/>
    </source>
</evidence>
<organism evidence="3 4">
    <name type="scientific">Lentinula detonsa</name>
    <dbReference type="NCBI Taxonomy" id="2804962"/>
    <lineage>
        <taxon>Eukaryota</taxon>
        <taxon>Fungi</taxon>
        <taxon>Dikarya</taxon>
        <taxon>Basidiomycota</taxon>
        <taxon>Agaricomycotina</taxon>
        <taxon>Agaricomycetes</taxon>
        <taxon>Agaricomycetidae</taxon>
        <taxon>Agaricales</taxon>
        <taxon>Marasmiineae</taxon>
        <taxon>Omphalotaceae</taxon>
        <taxon>Lentinula</taxon>
    </lineage>
</organism>
<dbReference type="Proteomes" id="UP001142393">
    <property type="component" value="Unassembled WGS sequence"/>
</dbReference>
<keyword evidence="4" id="KW-1185">Reference proteome</keyword>
<protein>
    <submittedName>
        <fullName evidence="3">Uncharacterized protein</fullName>
    </submittedName>
</protein>
<keyword evidence="2" id="KW-0732">Signal</keyword>
<feature type="chain" id="PRO_5040830959" evidence="2">
    <location>
        <begin position="25"/>
        <end position="221"/>
    </location>
</feature>
<dbReference type="EMBL" id="JANVFU010000004">
    <property type="protein sequence ID" value="KAJ3746864.1"/>
    <property type="molecule type" value="Genomic_DNA"/>
</dbReference>
<accession>A0A9W8P4K8</accession>
<feature type="signal peptide" evidence="2">
    <location>
        <begin position="1"/>
        <end position="24"/>
    </location>
</feature>
<evidence type="ECO:0000256" key="2">
    <source>
        <dbReference type="SAM" id="SignalP"/>
    </source>
</evidence>
<name>A0A9W8P4K8_9AGAR</name>
<feature type="region of interest" description="Disordered" evidence="1">
    <location>
        <begin position="58"/>
        <end position="77"/>
    </location>
</feature>
<evidence type="ECO:0000256" key="1">
    <source>
        <dbReference type="SAM" id="MobiDB-lite"/>
    </source>
</evidence>
<dbReference type="AlphaFoldDB" id="A0A9W8P4K8"/>
<evidence type="ECO:0000313" key="4">
    <source>
        <dbReference type="Proteomes" id="UP001142393"/>
    </source>
</evidence>
<comment type="caution">
    <text evidence="3">The sequence shown here is derived from an EMBL/GenBank/DDBJ whole genome shotgun (WGS) entry which is preliminary data.</text>
</comment>
<gene>
    <name evidence="3" type="ORF">DFH05DRAFT_995623</name>
</gene>
<sequence length="221" mass="25136">MIHLTRVLVIIILSFTLTANFTSADPAPPTPGRLPRAIRQVKRRELQVRAHYPEFFIARDDTSPTGGGDDDDDDCADSRRRRRRDLYDLGDQLLSVDEIVDFLLGGGEFTSVNGTSYYDPEFVQEHQRASKAYGPRSTLRSWATSAFGERIMYLTLPAYQAWKSNIDPESAVYLTSRTCFRAKDLPKIERALLDHPEFRDLDVSGARITKRWLEAATKYSS</sequence>
<reference evidence="3 4" key="1">
    <citation type="journal article" date="2023" name="Proc. Natl. Acad. Sci. U.S.A.">
        <title>A global phylogenomic analysis of the shiitake genus Lentinula.</title>
        <authorList>
            <person name="Sierra-Patev S."/>
            <person name="Min B."/>
            <person name="Naranjo-Ortiz M."/>
            <person name="Looney B."/>
            <person name="Konkel Z."/>
            <person name="Slot J.C."/>
            <person name="Sakamoto Y."/>
            <person name="Steenwyk J.L."/>
            <person name="Rokas A."/>
            <person name="Carro J."/>
            <person name="Camarero S."/>
            <person name="Ferreira P."/>
            <person name="Molpeceres G."/>
            <person name="Ruiz-Duenas F.J."/>
            <person name="Serrano A."/>
            <person name="Henrissat B."/>
            <person name="Drula E."/>
            <person name="Hughes K.W."/>
            <person name="Mata J.L."/>
            <person name="Ishikawa N.K."/>
            <person name="Vargas-Isla R."/>
            <person name="Ushijima S."/>
            <person name="Smith C.A."/>
            <person name="Donoghue J."/>
            <person name="Ahrendt S."/>
            <person name="Andreopoulos W."/>
            <person name="He G."/>
            <person name="LaButti K."/>
            <person name="Lipzen A."/>
            <person name="Ng V."/>
            <person name="Riley R."/>
            <person name="Sandor L."/>
            <person name="Barry K."/>
            <person name="Martinez A.T."/>
            <person name="Xiao Y."/>
            <person name="Gibbons J.G."/>
            <person name="Terashima K."/>
            <person name="Grigoriev I.V."/>
            <person name="Hibbett D."/>
        </authorList>
    </citation>
    <scope>NUCLEOTIDE SEQUENCE [LARGE SCALE GENOMIC DNA]</scope>
    <source>
        <strain evidence="3 4">TFB7810</strain>
    </source>
</reference>
<proteinExistence type="predicted"/>